<feature type="domain" description="Calcineurin-like phosphoesterase" evidence="2">
    <location>
        <begin position="28"/>
        <end position="116"/>
    </location>
</feature>
<feature type="region of interest" description="Disordered" evidence="1">
    <location>
        <begin position="125"/>
        <end position="155"/>
    </location>
</feature>
<dbReference type="RefSeq" id="WP_233284796.1">
    <property type="nucleotide sequence ID" value="NZ_LT009749.1"/>
</dbReference>
<dbReference type="InterPro" id="IPR029052">
    <property type="entry name" value="Metallo-depent_PP-like"/>
</dbReference>
<dbReference type="Proteomes" id="UP000191987">
    <property type="component" value="Unassembled WGS sequence"/>
</dbReference>
<evidence type="ECO:0000259" key="2">
    <source>
        <dbReference type="Pfam" id="PF00149"/>
    </source>
</evidence>
<protein>
    <recommendedName>
        <fullName evidence="2">Calcineurin-like phosphoesterase domain-containing protein</fullName>
    </recommendedName>
</protein>
<dbReference type="Pfam" id="PF00149">
    <property type="entry name" value="Metallophos"/>
    <property type="match status" value="1"/>
</dbReference>
<dbReference type="GO" id="GO:0016787">
    <property type="term" value="F:hydrolase activity"/>
    <property type="evidence" value="ECO:0007669"/>
    <property type="project" value="InterPro"/>
</dbReference>
<dbReference type="EMBL" id="FBWG01000034">
    <property type="protein sequence ID" value="CUX52215.1"/>
    <property type="molecule type" value="Genomic_DNA"/>
</dbReference>
<organism evidence="3 4">
    <name type="scientific">Agrobacterium deltaense Zutra 3/1</name>
    <dbReference type="NCBI Taxonomy" id="1183427"/>
    <lineage>
        <taxon>Bacteria</taxon>
        <taxon>Pseudomonadati</taxon>
        <taxon>Pseudomonadota</taxon>
        <taxon>Alphaproteobacteria</taxon>
        <taxon>Hyphomicrobiales</taxon>
        <taxon>Rhizobiaceae</taxon>
        <taxon>Rhizobium/Agrobacterium group</taxon>
        <taxon>Agrobacterium</taxon>
    </lineage>
</organism>
<evidence type="ECO:0000313" key="3">
    <source>
        <dbReference type="EMBL" id="CUX52215.1"/>
    </source>
</evidence>
<accession>A0A1S7RHU4</accession>
<dbReference type="SUPFAM" id="SSF56300">
    <property type="entry name" value="Metallo-dependent phosphatases"/>
    <property type="match status" value="1"/>
</dbReference>
<gene>
    <name evidence="3" type="ORF">AGR7C_Lc160042</name>
</gene>
<proteinExistence type="predicted"/>
<sequence>MATSATDSAGKSIADDFRVRVAGPNAYTIAVFPDTQDYTSNDGIKHLFGEMTQWLVDNRDSHKIVFMSHVGDITQNNRPAEWDVAEPALRKLDGKVPYALLPGNHDQANGGTAADHSSVELDRLQRLRSDPQRLRSPPRPFERRNGHAICRPSAR</sequence>
<evidence type="ECO:0000313" key="4">
    <source>
        <dbReference type="Proteomes" id="UP000191987"/>
    </source>
</evidence>
<reference evidence="3 4" key="1">
    <citation type="submission" date="2016-01" db="EMBL/GenBank/DDBJ databases">
        <authorList>
            <person name="Oliw E.H."/>
        </authorList>
    </citation>
    <scope>NUCLEOTIDE SEQUENCE [LARGE SCALE GENOMIC DNA]</scope>
    <source>
        <strain evidence="3 4">Zutra 3-1</strain>
    </source>
</reference>
<dbReference type="Gene3D" id="3.60.21.10">
    <property type="match status" value="1"/>
</dbReference>
<name>A0A1S7RHU4_9HYPH</name>
<dbReference type="InterPro" id="IPR004843">
    <property type="entry name" value="Calcineurin-like_PHP"/>
</dbReference>
<evidence type="ECO:0000256" key="1">
    <source>
        <dbReference type="SAM" id="MobiDB-lite"/>
    </source>
</evidence>
<dbReference type="AlphaFoldDB" id="A0A1S7RHU4"/>